<evidence type="ECO:0000256" key="1">
    <source>
        <dbReference type="ARBA" id="ARBA00000085"/>
    </source>
</evidence>
<evidence type="ECO:0000313" key="8">
    <source>
        <dbReference type="EMBL" id="KAB1064360.1"/>
    </source>
</evidence>
<keyword evidence="5" id="KW-0418">Kinase</keyword>
<feature type="domain" description="PAS" evidence="7">
    <location>
        <begin position="75"/>
        <end position="142"/>
    </location>
</feature>
<feature type="transmembrane region" description="Helical" evidence="6">
    <location>
        <begin position="45"/>
        <end position="63"/>
    </location>
</feature>
<dbReference type="GO" id="GO:0000155">
    <property type="term" value="F:phosphorelay sensor kinase activity"/>
    <property type="evidence" value="ECO:0007669"/>
    <property type="project" value="InterPro"/>
</dbReference>
<dbReference type="Pfam" id="PF13426">
    <property type="entry name" value="PAS_9"/>
    <property type="match status" value="1"/>
</dbReference>
<feature type="domain" description="PAS" evidence="7">
    <location>
        <begin position="201"/>
        <end position="270"/>
    </location>
</feature>
<evidence type="ECO:0000256" key="2">
    <source>
        <dbReference type="ARBA" id="ARBA00012438"/>
    </source>
</evidence>
<evidence type="ECO:0000256" key="4">
    <source>
        <dbReference type="ARBA" id="ARBA00022679"/>
    </source>
</evidence>
<dbReference type="CDD" id="cd00082">
    <property type="entry name" value="HisKA"/>
    <property type="match status" value="1"/>
</dbReference>
<comment type="catalytic activity">
    <reaction evidence="1">
        <text>ATP + protein L-histidine = ADP + protein N-phospho-L-histidine.</text>
        <dbReference type="EC" id="2.7.13.3"/>
    </reaction>
</comment>
<dbReference type="RefSeq" id="WP_151167449.1">
    <property type="nucleotide sequence ID" value="NZ_WACR01000005.1"/>
</dbReference>
<dbReference type="InterPro" id="IPR003661">
    <property type="entry name" value="HisK_dim/P_dom"/>
</dbReference>
<dbReference type="SMART" id="SM00091">
    <property type="entry name" value="PAS"/>
    <property type="match status" value="2"/>
</dbReference>
<evidence type="ECO:0000256" key="5">
    <source>
        <dbReference type="ARBA" id="ARBA00022777"/>
    </source>
</evidence>
<organism evidence="8 9">
    <name type="scientific">Salibacter halophilus</name>
    <dbReference type="NCBI Taxonomy" id="1803916"/>
    <lineage>
        <taxon>Bacteria</taxon>
        <taxon>Pseudomonadati</taxon>
        <taxon>Bacteroidota</taxon>
        <taxon>Flavobacteriia</taxon>
        <taxon>Flavobacteriales</taxon>
        <taxon>Salibacteraceae</taxon>
        <taxon>Salibacter</taxon>
    </lineage>
</organism>
<dbReference type="SUPFAM" id="SSF55785">
    <property type="entry name" value="PYP-like sensor domain (PAS domain)"/>
    <property type="match status" value="2"/>
</dbReference>
<evidence type="ECO:0000256" key="6">
    <source>
        <dbReference type="SAM" id="Phobius"/>
    </source>
</evidence>
<dbReference type="OrthoDB" id="5522855at2"/>
<evidence type="ECO:0000313" key="9">
    <source>
        <dbReference type="Proteomes" id="UP000435357"/>
    </source>
</evidence>
<dbReference type="AlphaFoldDB" id="A0A6N6M771"/>
<reference evidence="8 9" key="1">
    <citation type="submission" date="2019-09" db="EMBL/GenBank/DDBJ databases">
        <title>Genomes of Cryomorphaceae.</title>
        <authorList>
            <person name="Bowman J.P."/>
        </authorList>
    </citation>
    <scope>NUCLEOTIDE SEQUENCE [LARGE SCALE GENOMIC DNA]</scope>
    <source>
        <strain evidence="8 9">KCTC 52047</strain>
    </source>
</reference>
<keyword evidence="6" id="KW-1133">Transmembrane helix</keyword>
<dbReference type="InterPro" id="IPR035965">
    <property type="entry name" value="PAS-like_dom_sf"/>
</dbReference>
<dbReference type="PANTHER" id="PTHR43304">
    <property type="entry name" value="PHYTOCHROME-LIKE PROTEIN CPH1"/>
    <property type="match status" value="1"/>
</dbReference>
<accession>A0A6N6M771</accession>
<dbReference type="InterPro" id="IPR052162">
    <property type="entry name" value="Sensor_kinase/Photoreceptor"/>
</dbReference>
<dbReference type="Gene3D" id="1.10.287.130">
    <property type="match status" value="1"/>
</dbReference>
<keyword evidence="4" id="KW-0808">Transferase</keyword>
<dbReference type="PROSITE" id="PS51257">
    <property type="entry name" value="PROKAR_LIPOPROTEIN"/>
    <property type="match status" value="1"/>
</dbReference>
<dbReference type="EC" id="2.7.13.3" evidence="2"/>
<dbReference type="SUPFAM" id="SSF47384">
    <property type="entry name" value="Homodimeric domain of signal transducing histidine kinase"/>
    <property type="match status" value="1"/>
</dbReference>
<dbReference type="CDD" id="cd00130">
    <property type="entry name" value="PAS"/>
    <property type="match status" value="1"/>
</dbReference>
<comment type="caution">
    <text evidence="8">The sequence shown here is derived from an EMBL/GenBank/DDBJ whole genome shotgun (WGS) entry which is preliminary data.</text>
</comment>
<dbReference type="Pfam" id="PF00512">
    <property type="entry name" value="HisKA"/>
    <property type="match status" value="1"/>
</dbReference>
<sequence>MWSPDKNSFSIVVTYAAIGCVYILLSDYVGELLFPQLHGYGLFQTIKGLFFVITTALLLLILIRNFTGRIEHSNKQYRYFFQNHPNPIVIYNTNTLEIVNANRASLSFLQGTKEEVIGIGINEFLDHKQYDRFNEVVNIARTKSKYRSLGWRIHKLNGETAEVSIVSHSVTHDSDNVERLIMVEDLTEKIRSQRKLQKSQERLQQVLDGIDYAIWWDSSADDGFFYVSQAAEDLYAQDIEILENDPMYWYKYIVDEDKHKMDKALDEFQKHTTYQKEIVYRIKDEIGNIKWVSNKVWKSMINGNPTFRGITIDITDQINYKKEREAYIKQIENYAFSASHELRKPISNILGLTTLLFENIEDKEKATHYAQLLQESGDELDELTKRLINDLEYTQRKQVD</sequence>
<dbReference type="Gene3D" id="3.30.450.20">
    <property type="entry name" value="PAS domain"/>
    <property type="match status" value="2"/>
</dbReference>
<name>A0A6N6M771_9FLAO</name>
<evidence type="ECO:0000256" key="3">
    <source>
        <dbReference type="ARBA" id="ARBA00022553"/>
    </source>
</evidence>
<dbReference type="NCBIfam" id="TIGR00229">
    <property type="entry name" value="sensory_box"/>
    <property type="match status" value="1"/>
</dbReference>
<keyword evidence="9" id="KW-1185">Reference proteome</keyword>
<dbReference type="Pfam" id="PF13188">
    <property type="entry name" value="PAS_8"/>
    <property type="match status" value="1"/>
</dbReference>
<dbReference type="EMBL" id="WACR01000005">
    <property type="protein sequence ID" value="KAB1064360.1"/>
    <property type="molecule type" value="Genomic_DNA"/>
</dbReference>
<dbReference type="PANTHER" id="PTHR43304:SF1">
    <property type="entry name" value="PAC DOMAIN-CONTAINING PROTEIN"/>
    <property type="match status" value="1"/>
</dbReference>
<keyword evidence="3" id="KW-0597">Phosphoprotein</keyword>
<dbReference type="Proteomes" id="UP000435357">
    <property type="component" value="Unassembled WGS sequence"/>
</dbReference>
<keyword evidence="6" id="KW-0472">Membrane</keyword>
<evidence type="ECO:0000259" key="7">
    <source>
        <dbReference type="SMART" id="SM00091"/>
    </source>
</evidence>
<protein>
    <recommendedName>
        <fullName evidence="2">histidine kinase</fullName>
        <ecNumber evidence="2">2.7.13.3</ecNumber>
    </recommendedName>
</protein>
<dbReference type="InterPro" id="IPR036097">
    <property type="entry name" value="HisK_dim/P_sf"/>
</dbReference>
<proteinExistence type="predicted"/>
<feature type="transmembrane region" description="Helical" evidence="6">
    <location>
        <begin position="7"/>
        <end position="25"/>
    </location>
</feature>
<keyword evidence="6" id="KW-0812">Transmembrane</keyword>
<dbReference type="InterPro" id="IPR000014">
    <property type="entry name" value="PAS"/>
</dbReference>
<gene>
    <name evidence="8" type="ORF">F3059_06565</name>
</gene>